<dbReference type="CDD" id="cd00496">
    <property type="entry name" value="PheRS_alpha_core"/>
    <property type="match status" value="1"/>
</dbReference>
<dbReference type="SUPFAM" id="SSF55681">
    <property type="entry name" value="Class II aaRS and biotin synthetases"/>
    <property type="match status" value="1"/>
</dbReference>
<evidence type="ECO:0000256" key="6">
    <source>
        <dbReference type="ARBA" id="ARBA00022723"/>
    </source>
</evidence>
<keyword evidence="4 13" id="KW-0963">Cytoplasm</keyword>
<protein>
    <recommendedName>
        <fullName evidence="13">Phenylalanine--tRNA ligase alpha subunit</fullName>
        <ecNumber evidence="13">6.1.1.20</ecNumber>
    </recommendedName>
    <alternativeName>
        <fullName evidence="13">Phenylalanyl-tRNA synthetase alpha subunit</fullName>
        <shortName evidence="13">PheRS</shortName>
    </alternativeName>
</protein>
<sequence>MHGEGRKSFPICFSEGPFSMSDIQTLAAQALADIAAAQTPEALEALRVGLLGKQGAITAQLKQLGALPPEQRKAAGEAINRVRDEVSTALSARRALLEEAALDARLAGEAVDVTLPGRLAQRGGIHPISRTLERIATIFGNLGYELADGPEIEDDWHNFEALNFPPHHPARAMHDTFYFGDGHLLRTHTSGVQVRYMGDHRPPLRMIAAGKVYRSDSDQTHSPMFHQVEGLLVDETSTFADLKGTLSEFVRAFFERDFQMRFRPSYFPFVEPGAEVDIAWQQPDGSVRWLEVLGCGMVHPNVLRNCGIDPERYTGFAFGLGVERFAMLRYGVNDLRAFFENDVRFLRQFA</sequence>
<evidence type="ECO:0000256" key="4">
    <source>
        <dbReference type="ARBA" id="ARBA00022490"/>
    </source>
</evidence>
<evidence type="ECO:0000256" key="10">
    <source>
        <dbReference type="ARBA" id="ARBA00022917"/>
    </source>
</evidence>
<evidence type="ECO:0000256" key="2">
    <source>
        <dbReference type="ARBA" id="ARBA00010207"/>
    </source>
</evidence>
<dbReference type="InterPro" id="IPR004529">
    <property type="entry name" value="Phe-tRNA-synth_IIc_asu"/>
</dbReference>
<evidence type="ECO:0000256" key="9">
    <source>
        <dbReference type="ARBA" id="ARBA00022842"/>
    </source>
</evidence>
<dbReference type="Proteomes" id="UP000321583">
    <property type="component" value="Unassembled WGS sequence"/>
</dbReference>
<evidence type="ECO:0000256" key="11">
    <source>
        <dbReference type="ARBA" id="ARBA00023146"/>
    </source>
</evidence>
<evidence type="ECO:0000259" key="14">
    <source>
        <dbReference type="PROSITE" id="PS50862"/>
    </source>
</evidence>
<evidence type="ECO:0000256" key="5">
    <source>
        <dbReference type="ARBA" id="ARBA00022598"/>
    </source>
</evidence>
<dbReference type="GO" id="GO:0004826">
    <property type="term" value="F:phenylalanine-tRNA ligase activity"/>
    <property type="evidence" value="ECO:0007669"/>
    <property type="project" value="UniProtKB-UniRule"/>
</dbReference>
<reference evidence="15 16" key="1">
    <citation type="submission" date="2019-07" db="EMBL/GenBank/DDBJ databases">
        <title>Genome sequencing of lignin-degrading bacterial isolates.</title>
        <authorList>
            <person name="Gladden J."/>
        </authorList>
    </citation>
    <scope>NUCLEOTIDE SEQUENCE [LARGE SCALE GENOMIC DNA]</scope>
    <source>
        <strain evidence="15 16">J19</strain>
    </source>
</reference>
<dbReference type="Gene3D" id="3.30.930.10">
    <property type="entry name" value="Bira Bifunctional Protein, Domain 2"/>
    <property type="match status" value="1"/>
</dbReference>
<dbReference type="InterPro" id="IPR022911">
    <property type="entry name" value="Phe_tRNA_ligase_alpha1_bac"/>
</dbReference>
<evidence type="ECO:0000256" key="8">
    <source>
        <dbReference type="ARBA" id="ARBA00022840"/>
    </source>
</evidence>
<keyword evidence="9 13" id="KW-0460">Magnesium</keyword>
<dbReference type="HAMAP" id="MF_00281">
    <property type="entry name" value="Phe_tRNA_synth_alpha1"/>
    <property type="match status" value="1"/>
</dbReference>
<dbReference type="PANTHER" id="PTHR11538">
    <property type="entry name" value="PHENYLALANYL-TRNA SYNTHETASE"/>
    <property type="match status" value="1"/>
</dbReference>
<dbReference type="InterPro" id="IPR010978">
    <property type="entry name" value="tRNA-bd_arm"/>
</dbReference>
<dbReference type="GO" id="GO:0000287">
    <property type="term" value="F:magnesium ion binding"/>
    <property type="evidence" value="ECO:0007669"/>
    <property type="project" value="UniProtKB-UniRule"/>
</dbReference>
<evidence type="ECO:0000256" key="7">
    <source>
        <dbReference type="ARBA" id="ARBA00022741"/>
    </source>
</evidence>
<keyword evidence="6 13" id="KW-0479">Metal-binding</keyword>
<dbReference type="Pfam" id="PF01409">
    <property type="entry name" value="tRNA-synt_2d"/>
    <property type="match status" value="1"/>
</dbReference>
<dbReference type="SUPFAM" id="SSF46589">
    <property type="entry name" value="tRNA-binding arm"/>
    <property type="match status" value="1"/>
</dbReference>
<evidence type="ECO:0000256" key="3">
    <source>
        <dbReference type="ARBA" id="ARBA00011209"/>
    </source>
</evidence>
<dbReference type="EC" id="6.1.1.20" evidence="13"/>
<feature type="domain" description="Aminoacyl-transfer RNA synthetases class-II family profile" evidence="14">
    <location>
        <begin position="143"/>
        <end position="348"/>
    </location>
</feature>
<keyword evidence="11 13" id="KW-0030">Aminoacyl-tRNA synthetase</keyword>
<evidence type="ECO:0000256" key="13">
    <source>
        <dbReference type="HAMAP-Rule" id="MF_00281"/>
    </source>
</evidence>
<feature type="binding site" evidence="13">
    <location>
        <position position="271"/>
    </location>
    <ligand>
        <name>Mg(2+)</name>
        <dbReference type="ChEBI" id="CHEBI:18420"/>
        <note>shared with beta subunit</note>
    </ligand>
</feature>
<dbReference type="GO" id="GO:0005524">
    <property type="term" value="F:ATP binding"/>
    <property type="evidence" value="ECO:0007669"/>
    <property type="project" value="UniProtKB-UniRule"/>
</dbReference>
<accession>A0A562DIW8</accession>
<dbReference type="AlphaFoldDB" id="A0A562DIW8"/>
<keyword evidence="10 13" id="KW-0648">Protein biosynthesis</keyword>
<organism evidence="15 16">
    <name type="scientific">Pseudoxanthomonas taiwanensis J19</name>
    <dbReference type="NCBI Taxonomy" id="935569"/>
    <lineage>
        <taxon>Bacteria</taxon>
        <taxon>Pseudomonadati</taxon>
        <taxon>Pseudomonadota</taxon>
        <taxon>Gammaproteobacteria</taxon>
        <taxon>Lysobacterales</taxon>
        <taxon>Lysobacteraceae</taxon>
        <taxon>Pseudoxanthomonas</taxon>
    </lineage>
</organism>
<name>A0A562DIW8_9GAMM</name>
<evidence type="ECO:0000256" key="1">
    <source>
        <dbReference type="ARBA" id="ARBA00004496"/>
    </source>
</evidence>
<comment type="cofactor">
    <cofactor evidence="13">
        <name>Mg(2+)</name>
        <dbReference type="ChEBI" id="CHEBI:18420"/>
    </cofactor>
    <text evidence="13">Binds 2 magnesium ions per tetramer.</text>
</comment>
<comment type="subcellular location">
    <subcellularLocation>
        <location evidence="1 13">Cytoplasm</location>
    </subcellularLocation>
</comment>
<comment type="catalytic activity">
    <reaction evidence="12 13">
        <text>tRNA(Phe) + L-phenylalanine + ATP = L-phenylalanyl-tRNA(Phe) + AMP + diphosphate + H(+)</text>
        <dbReference type="Rhea" id="RHEA:19413"/>
        <dbReference type="Rhea" id="RHEA-COMP:9668"/>
        <dbReference type="Rhea" id="RHEA-COMP:9699"/>
        <dbReference type="ChEBI" id="CHEBI:15378"/>
        <dbReference type="ChEBI" id="CHEBI:30616"/>
        <dbReference type="ChEBI" id="CHEBI:33019"/>
        <dbReference type="ChEBI" id="CHEBI:58095"/>
        <dbReference type="ChEBI" id="CHEBI:78442"/>
        <dbReference type="ChEBI" id="CHEBI:78531"/>
        <dbReference type="ChEBI" id="CHEBI:456215"/>
        <dbReference type="EC" id="6.1.1.20"/>
    </reaction>
</comment>
<dbReference type="NCBIfam" id="TIGR00468">
    <property type="entry name" value="pheS"/>
    <property type="match status" value="1"/>
</dbReference>
<dbReference type="GO" id="GO:0006432">
    <property type="term" value="P:phenylalanyl-tRNA aminoacylation"/>
    <property type="evidence" value="ECO:0007669"/>
    <property type="project" value="UniProtKB-UniRule"/>
</dbReference>
<dbReference type="PROSITE" id="PS50862">
    <property type="entry name" value="AA_TRNA_LIGASE_II"/>
    <property type="match status" value="1"/>
</dbReference>
<gene>
    <name evidence="13" type="primary">pheS</name>
    <name evidence="15" type="ORF">L613_003600000060</name>
</gene>
<proteinExistence type="inferred from homology"/>
<evidence type="ECO:0000256" key="12">
    <source>
        <dbReference type="ARBA" id="ARBA00049255"/>
    </source>
</evidence>
<evidence type="ECO:0000313" key="15">
    <source>
        <dbReference type="EMBL" id="TWH09536.1"/>
    </source>
</evidence>
<dbReference type="InterPro" id="IPR045864">
    <property type="entry name" value="aa-tRNA-synth_II/BPL/LPL"/>
</dbReference>
<dbReference type="GO" id="GO:0000049">
    <property type="term" value="F:tRNA binding"/>
    <property type="evidence" value="ECO:0007669"/>
    <property type="project" value="InterPro"/>
</dbReference>
<comment type="similarity">
    <text evidence="2 13">Belongs to the class-II aminoacyl-tRNA synthetase family. Phe-tRNA synthetase alpha subunit type 1 subfamily.</text>
</comment>
<dbReference type="EMBL" id="VLJS01000065">
    <property type="protein sequence ID" value="TWH09536.1"/>
    <property type="molecule type" value="Genomic_DNA"/>
</dbReference>
<dbReference type="InterPro" id="IPR006195">
    <property type="entry name" value="aa-tRNA-synth_II"/>
</dbReference>
<keyword evidence="8 13" id="KW-0067">ATP-binding</keyword>
<dbReference type="Pfam" id="PF02912">
    <property type="entry name" value="Phe_tRNA-synt_N"/>
    <property type="match status" value="1"/>
</dbReference>
<dbReference type="PANTHER" id="PTHR11538:SF41">
    <property type="entry name" value="PHENYLALANINE--TRNA LIGASE, MITOCHONDRIAL"/>
    <property type="match status" value="1"/>
</dbReference>
<comment type="caution">
    <text evidence="15">The sequence shown here is derived from an EMBL/GenBank/DDBJ whole genome shotgun (WGS) entry which is preliminary data.</text>
</comment>
<dbReference type="InterPro" id="IPR002319">
    <property type="entry name" value="Phenylalanyl-tRNA_Synthase"/>
</dbReference>
<keyword evidence="7 13" id="KW-0547">Nucleotide-binding</keyword>
<dbReference type="InterPro" id="IPR004188">
    <property type="entry name" value="Phe-tRNA_ligase_II_N"/>
</dbReference>
<comment type="subunit">
    <text evidence="3 13">Tetramer of two alpha and two beta subunits.</text>
</comment>
<dbReference type="GO" id="GO:0005737">
    <property type="term" value="C:cytoplasm"/>
    <property type="evidence" value="ECO:0007669"/>
    <property type="project" value="UniProtKB-SubCell"/>
</dbReference>
<dbReference type="FunFam" id="3.30.930.10:FF:000003">
    <property type="entry name" value="Phenylalanine--tRNA ligase alpha subunit"/>
    <property type="match status" value="1"/>
</dbReference>
<keyword evidence="16" id="KW-1185">Reference proteome</keyword>
<keyword evidence="5 13" id="KW-0436">Ligase</keyword>
<evidence type="ECO:0000313" key="16">
    <source>
        <dbReference type="Proteomes" id="UP000321583"/>
    </source>
</evidence>